<name>A0A6A6Z3E4_9PEZI</name>
<feature type="compositionally biased region" description="Basic and acidic residues" evidence="1">
    <location>
        <begin position="237"/>
        <end position="247"/>
    </location>
</feature>
<gene>
    <name evidence="2 4" type="ORF">BDZ99DRAFT_514332</name>
</gene>
<reference evidence="4" key="3">
    <citation type="submission" date="2025-04" db="UniProtKB">
        <authorList>
            <consortium name="RefSeq"/>
        </authorList>
    </citation>
    <scope>IDENTIFICATION</scope>
    <source>
        <strain evidence="4">CBS 304.34</strain>
    </source>
</reference>
<proteinExistence type="predicted"/>
<feature type="region of interest" description="Disordered" evidence="1">
    <location>
        <begin position="1"/>
        <end position="127"/>
    </location>
</feature>
<keyword evidence="3" id="KW-1185">Reference proteome</keyword>
<sequence length="260" mass="27853">MPTNIFSPLDASPPDSAPSGPFSARLRAAATPRGAGTIDLSRVPAGARHRSARGAVQDAPSNKAQDMREAPPGRDRSLPTSPVDNDFPGALSPDGIPKNYQHPTLGVFQAPRVTPAQDYATPDHSKPYGVPVAALQNVRQDVPLYGGQYGTGRRGFYKSSPKSATKSATQSDPKPALQLGAPVVPRMASSATSQPGELQEAEEPADMQVAYTAWGEAYMTPTPRPRPLTPGETIPRAPEEKFRSSDRAELEHLLSWIRER</sequence>
<reference evidence="4" key="2">
    <citation type="submission" date="2020-04" db="EMBL/GenBank/DDBJ databases">
        <authorList>
            <consortium name="NCBI Genome Project"/>
        </authorList>
    </citation>
    <scope>NUCLEOTIDE SEQUENCE</scope>
    <source>
        <strain evidence="4">CBS 304.34</strain>
    </source>
</reference>
<organism evidence="2">
    <name type="scientific">Mytilinidion resinicola</name>
    <dbReference type="NCBI Taxonomy" id="574789"/>
    <lineage>
        <taxon>Eukaryota</taxon>
        <taxon>Fungi</taxon>
        <taxon>Dikarya</taxon>
        <taxon>Ascomycota</taxon>
        <taxon>Pezizomycotina</taxon>
        <taxon>Dothideomycetes</taxon>
        <taxon>Pleosporomycetidae</taxon>
        <taxon>Mytilinidiales</taxon>
        <taxon>Mytilinidiaceae</taxon>
        <taxon>Mytilinidion</taxon>
    </lineage>
</organism>
<reference evidence="2 4" key="1">
    <citation type="journal article" date="2020" name="Stud. Mycol.">
        <title>101 Dothideomycetes genomes: a test case for predicting lifestyles and emergence of pathogens.</title>
        <authorList>
            <person name="Haridas S."/>
            <person name="Albert R."/>
            <person name="Binder M."/>
            <person name="Bloem J."/>
            <person name="Labutti K."/>
            <person name="Salamov A."/>
            <person name="Andreopoulos B."/>
            <person name="Baker S."/>
            <person name="Barry K."/>
            <person name="Bills G."/>
            <person name="Bluhm B."/>
            <person name="Cannon C."/>
            <person name="Castanera R."/>
            <person name="Culley D."/>
            <person name="Daum C."/>
            <person name="Ezra D."/>
            <person name="Gonzalez J."/>
            <person name="Henrissat B."/>
            <person name="Kuo A."/>
            <person name="Liang C."/>
            <person name="Lipzen A."/>
            <person name="Lutzoni F."/>
            <person name="Magnuson J."/>
            <person name="Mondo S."/>
            <person name="Nolan M."/>
            <person name="Ohm R."/>
            <person name="Pangilinan J."/>
            <person name="Park H.-J."/>
            <person name="Ramirez L."/>
            <person name="Alfaro M."/>
            <person name="Sun H."/>
            <person name="Tritt A."/>
            <person name="Yoshinaga Y."/>
            <person name="Zwiers L.-H."/>
            <person name="Turgeon B."/>
            <person name="Goodwin S."/>
            <person name="Spatafora J."/>
            <person name="Crous P."/>
            <person name="Grigoriev I."/>
        </authorList>
    </citation>
    <scope>NUCLEOTIDE SEQUENCE</scope>
    <source>
        <strain evidence="2 4">CBS 304.34</strain>
    </source>
</reference>
<dbReference type="AlphaFoldDB" id="A0A6A6Z3E4"/>
<evidence type="ECO:0000313" key="3">
    <source>
        <dbReference type="Proteomes" id="UP000504636"/>
    </source>
</evidence>
<feature type="region of interest" description="Disordered" evidence="1">
    <location>
        <begin position="145"/>
        <end position="204"/>
    </location>
</feature>
<accession>A0A6A6Z3E4</accession>
<feature type="compositionally biased region" description="Low complexity" evidence="1">
    <location>
        <begin position="158"/>
        <end position="171"/>
    </location>
</feature>
<dbReference type="EMBL" id="MU003693">
    <property type="protein sequence ID" value="KAF2815682.1"/>
    <property type="molecule type" value="Genomic_DNA"/>
</dbReference>
<protein>
    <submittedName>
        <fullName evidence="2 4">Uncharacterized protein</fullName>
    </submittedName>
</protein>
<evidence type="ECO:0000313" key="4">
    <source>
        <dbReference type="RefSeq" id="XP_033582646.1"/>
    </source>
</evidence>
<evidence type="ECO:0000313" key="2">
    <source>
        <dbReference type="EMBL" id="KAF2815682.1"/>
    </source>
</evidence>
<dbReference type="RefSeq" id="XP_033582646.1">
    <property type="nucleotide sequence ID" value="XM_033724860.1"/>
</dbReference>
<feature type="compositionally biased region" description="Low complexity" evidence="1">
    <location>
        <begin position="1"/>
        <end position="24"/>
    </location>
</feature>
<feature type="compositionally biased region" description="Basic and acidic residues" evidence="1">
    <location>
        <begin position="65"/>
        <end position="77"/>
    </location>
</feature>
<feature type="region of interest" description="Disordered" evidence="1">
    <location>
        <begin position="218"/>
        <end position="247"/>
    </location>
</feature>
<dbReference type="GeneID" id="54465753"/>
<dbReference type="Proteomes" id="UP000504636">
    <property type="component" value="Unplaced"/>
</dbReference>
<evidence type="ECO:0000256" key="1">
    <source>
        <dbReference type="SAM" id="MobiDB-lite"/>
    </source>
</evidence>